<evidence type="ECO:0000313" key="4">
    <source>
        <dbReference type="Proteomes" id="UP001501490"/>
    </source>
</evidence>
<feature type="transmembrane region" description="Helical" evidence="2">
    <location>
        <begin position="125"/>
        <end position="145"/>
    </location>
</feature>
<feature type="transmembrane region" description="Helical" evidence="2">
    <location>
        <begin position="66"/>
        <end position="93"/>
    </location>
</feature>
<name>A0ABP7A565_9ACTN</name>
<protein>
    <submittedName>
        <fullName evidence="3">Uncharacterized protein</fullName>
    </submittedName>
</protein>
<dbReference type="Proteomes" id="UP001501490">
    <property type="component" value="Unassembled WGS sequence"/>
</dbReference>
<accession>A0ABP7A565</accession>
<keyword evidence="2" id="KW-0812">Transmembrane</keyword>
<feature type="transmembrane region" description="Helical" evidence="2">
    <location>
        <begin position="176"/>
        <end position="199"/>
    </location>
</feature>
<feature type="region of interest" description="Disordered" evidence="1">
    <location>
        <begin position="1"/>
        <end position="34"/>
    </location>
</feature>
<keyword evidence="4" id="KW-1185">Reference proteome</keyword>
<keyword evidence="2" id="KW-0472">Membrane</keyword>
<keyword evidence="2" id="KW-1133">Transmembrane helix</keyword>
<organism evidence="3 4">
    <name type="scientific">Microlunatus ginsengisoli</name>
    <dbReference type="NCBI Taxonomy" id="363863"/>
    <lineage>
        <taxon>Bacteria</taxon>
        <taxon>Bacillati</taxon>
        <taxon>Actinomycetota</taxon>
        <taxon>Actinomycetes</taxon>
        <taxon>Propionibacteriales</taxon>
        <taxon>Propionibacteriaceae</taxon>
        <taxon>Microlunatus</taxon>
    </lineage>
</organism>
<gene>
    <name evidence="3" type="ORF">GCM10022236_29390</name>
</gene>
<comment type="caution">
    <text evidence="3">The sequence shown here is derived from an EMBL/GenBank/DDBJ whole genome shotgun (WGS) entry which is preliminary data.</text>
</comment>
<evidence type="ECO:0000313" key="3">
    <source>
        <dbReference type="EMBL" id="GAA3625181.1"/>
    </source>
</evidence>
<evidence type="ECO:0000256" key="1">
    <source>
        <dbReference type="SAM" id="MobiDB-lite"/>
    </source>
</evidence>
<sequence>MAYQPQFMPPGSSSAPSGVPGYPPPNAGYGPQPEYPRPAYPGPVGYPAGPPGTYVIQQPHRPQRPAVVAMSASMTVSATALWVCALATAWLFAAAGQARLAADQDFDGQVLIMLNRFSARLLDGLAIPLFGLPAIAFVAAFTLLSGRRWAQVFYSLLGAVSIGWLVWWLHLSPVWAVAPIAYILICVAILWTPAAIRWFGPDRG</sequence>
<reference evidence="4" key="1">
    <citation type="journal article" date="2019" name="Int. J. Syst. Evol. Microbiol.">
        <title>The Global Catalogue of Microorganisms (GCM) 10K type strain sequencing project: providing services to taxonomists for standard genome sequencing and annotation.</title>
        <authorList>
            <consortium name="The Broad Institute Genomics Platform"/>
            <consortium name="The Broad Institute Genome Sequencing Center for Infectious Disease"/>
            <person name="Wu L."/>
            <person name="Ma J."/>
        </authorList>
    </citation>
    <scope>NUCLEOTIDE SEQUENCE [LARGE SCALE GENOMIC DNA]</scope>
    <source>
        <strain evidence="4">JCM 16929</strain>
    </source>
</reference>
<evidence type="ECO:0000256" key="2">
    <source>
        <dbReference type="SAM" id="Phobius"/>
    </source>
</evidence>
<feature type="compositionally biased region" description="Low complexity" evidence="1">
    <location>
        <begin position="9"/>
        <end position="20"/>
    </location>
</feature>
<feature type="transmembrane region" description="Helical" evidence="2">
    <location>
        <begin position="152"/>
        <end position="170"/>
    </location>
</feature>
<dbReference type="RefSeq" id="WP_344805797.1">
    <property type="nucleotide sequence ID" value="NZ_BAABAB010000021.1"/>
</dbReference>
<dbReference type="EMBL" id="BAABAB010000021">
    <property type="protein sequence ID" value="GAA3625181.1"/>
    <property type="molecule type" value="Genomic_DNA"/>
</dbReference>
<proteinExistence type="predicted"/>